<proteinExistence type="predicted"/>
<organism evidence="2 3">
    <name type="scientific">Coniophora puteana (strain RWD-64-598)</name>
    <name type="common">Brown rot fungus</name>
    <dbReference type="NCBI Taxonomy" id="741705"/>
    <lineage>
        <taxon>Eukaryota</taxon>
        <taxon>Fungi</taxon>
        <taxon>Dikarya</taxon>
        <taxon>Basidiomycota</taxon>
        <taxon>Agaricomycotina</taxon>
        <taxon>Agaricomycetes</taxon>
        <taxon>Agaricomycetidae</taxon>
        <taxon>Boletales</taxon>
        <taxon>Coniophorineae</taxon>
        <taxon>Coniophoraceae</taxon>
        <taxon>Coniophora</taxon>
    </lineage>
</organism>
<keyword evidence="1" id="KW-0472">Membrane</keyword>
<dbReference type="GeneID" id="19209326"/>
<evidence type="ECO:0000313" key="3">
    <source>
        <dbReference type="Proteomes" id="UP000053558"/>
    </source>
</evidence>
<feature type="transmembrane region" description="Helical" evidence="1">
    <location>
        <begin position="49"/>
        <end position="69"/>
    </location>
</feature>
<protein>
    <submittedName>
        <fullName evidence="2">Uncharacterized protein</fullName>
    </submittedName>
</protein>
<feature type="transmembrane region" description="Helical" evidence="1">
    <location>
        <begin position="151"/>
        <end position="174"/>
    </location>
</feature>
<sequence length="247" mass="27494">MSFNISSIEQNLISAANTQLAQTKPFPVACAVMVAYDYVLNVDLERKKFTLVSWIYIMLRWLSLAFVLIEIGTPVWVTSNYLATIITLLLQGIMTLRVYILLGKSRKILSVLLTSFTIAQAVNIGSALLMIKLLVAPNDDPLGSPLMKWSIIVYNAIMMAFEAILCGLVVYHGAKKTQMTSQTKSSNVYTMAVAISEAFLYGVVGPWMILSLRSRDEKTMNSQTSQSLEVSVVNFSHTQDSYIEEEV</sequence>
<dbReference type="EMBL" id="JH711583">
    <property type="protein sequence ID" value="EIW77521.1"/>
    <property type="molecule type" value="Genomic_DNA"/>
</dbReference>
<reference evidence="3" key="1">
    <citation type="journal article" date="2012" name="Science">
        <title>The Paleozoic origin of enzymatic lignin decomposition reconstructed from 31 fungal genomes.</title>
        <authorList>
            <person name="Floudas D."/>
            <person name="Binder M."/>
            <person name="Riley R."/>
            <person name="Barry K."/>
            <person name="Blanchette R.A."/>
            <person name="Henrissat B."/>
            <person name="Martinez A.T."/>
            <person name="Otillar R."/>
            <person name="Spatafora J.W."/>
            <person name="Yadav J.S."/>
            <person name="Aerts A."/>
            <person name="Benoit I."/>
            <person name="Boyd A."/>
            <person name="Carlson A."/>
            <person name="Copeland A."/>
            <person name="Coutinho P.M."/>
            <person name="de Vries R.P."/>
            <person name="Ferreira P."/>
            <person name="Findley K."/>
            <person name="Foster B."/>
            <person name="Gaskell J."/>
            <person name="Glotzer D."/>
            <person name="Gorecki P."/>
            <person name="Heitman J."/>
            <person name="Hesse C."/>
            <person name="Hori C."/>
            <person name="Igarashi K."/>
            <person name="Jurgens J.A."/>
            <person name="Kallen N."/>
            <person name="Kersten P."/>
            <person name="Kohler A."/>
            <person name="Kuees U."/>
            <person name="Kumar T.K.A."/>
            <person name="Kuo A."/>
            <person name="LaButti K."/>
            <person name="Larrondo L.F."/>
            <person name="Lindquist E."/>
            <person name="Ling A."/>
            <person name="Lombard V."/>
            <person name="Lucas S."/>
            <person name="Lundell T."/>
            <person name="Martin R."/>
            <person name="McLaughlin D.J."/>
            <person name="Morgenstern I."/>
            <person name="Morin E."/>
            <person name="Murat C."/>
            <person name="Nagy L.G."/>
            <person name="Nolan M."/>
            <person name="Ohm R.A."/>
            <person name="Patyshakuliyeva A."/>
            <person name="Rokas A."/>
            <person name="Ruiz-Duenas F.J."/>
            <person name="Sabat G."/>
            <person name="Salamov A."/>
            <person name="Samejima M."/>
            <person name="Schmutz J."/>
            <person name="Slot J.C."/>
            <person name="St John F."/>
            <person name="Stenlid J."/>
            <person name="Sun H."/>
            <person name="Sun S."/>
            <person name="Syed K."/>
            <person name="Tsang A."/>
            <person name="Wiebenga A."/>
            <person name="Young D."/>
            <person name="Pisabarro A."/>
            <person name="Eastwood D.C."/>
            <person name="Martin F."/>
            <person name="Cullen D."/>
            <person name="Grigoriev I.V."/>
            <person name="Hibbett D.S."/>
        </authorList>
    </citation>
    <scope>NUCLEOTIDE SEQUENCE [LARGE SCALE GENOMIC DNA]</scope>
    <source>
        <strain evidence="3">RWD-64-598 SS2</strain>
    </source>
</reference>
<accession>A0A5M3MFZ8</accession>
<keyword evidence="3" id="KW-1185">Reference proteome</keyword>
<comment type="caution">
    <text evidence="2">The sequence shown here is derived from an EMBL/GenBank/DDBJ whole genome shotgun (WGS) entry which is preliminary data.</text>
</comment>
<gene>
    <name evidence="2" type="ORF">CONPUDRAFT_75385</name>
</gene>
<feature type="transmembrane region" description="Helical" evidence="1">
    <location>
        <begin position="186"/>
        <end position="210"/>
    </location>
</feature>
<name>A0A5M3MFZ8_CONPW</name>
<dbReference type="Proteomes" id="UP000053558">
    <property type="component" value="Unassembled WGS sequence"/>
</dbReference>
<feature type="transmembrane region" description="Helical" evidence="1">
    <location>
        <begin position="109"/>
        <end position="131"/>
    </location>
</feature>
<evidence type="ECO:0000256" key="1">
    <source>
        <dbReference type="SAM" id="Phobius"/>
    </source>
</evidence>
<feature type="transmembrane region" description="Helical" evidence="1">
    <location>
        <begin position="81"/>
        <end position="102"/>
    </location>
</feature>
<dbReference type="AlphaFoldDB" id="A0A5M3MFZ8"/>
<dbReference type="RefSeq" id="XP_007771827.1">
    <property type="nucleotide sequence ID" value="XM_007773637.1"/>
</dbReference>
<keyword evidence="1" id="KW-0812">Transmembrane</keyword>
<evidence type="ECO:0000313" key="2">
    <source>
        <dbReference type="EMBL" id="EIW77521.1"/>
    </source>
</evidence>
<dbReference type="KEGG" id="cput:CONPUDRAFT_75385"/>
<keyword evidence="1" id="KW-1133">Transmembrane helix</keyword>